<dbReference type="Proteomes" id="UP000178530">
    <property type="component" value="Unassembled WGS sequence"/>
</dbReference>
<dbReference type="EMBL" id="MHVU01000041">
    <property type="protein sequence ID" value="OHA97693.1"/>
    <property type="molecule type" value="Genomic_DNA"/>
</dbReference>
<proteinExistence type="predicted"/>
<comment type="caution">
    <text evidence="3">The sequence shown here is derived from an EMBL/GenBank/DDBJ whole genome shotgun (WGS) entry which is preliminary data.</text>
</comment>
<evidence type="ECO:0000259" key="2">
    <source>
        <dbReference type="Pfam" id="PF09990"/>
    </source>
</evidence>
<feature type="transmembrane region" description="Helical" evidence="1">
    <location>
        <begin position="104"/>
        <end position="125"/>
    </location>
</feature>
<keyword evidence="1" id="KW-0812">Transmembrane</keyword>
<dbReference type="InterPro" id="IPR019251">
    <property type="entry name" value="DUF2231_TM"/>
</dbReference>
<feature type="transmembrane region" description="Helical" evidence="1">
    <location>
        <begin position="37"/>
        <end position="60"/>
    </location>
</feature>
<dbReference type="AlphaFoldDB" id="A0A1G2TKH2"/>
<evidence type="ECO:0000256" key="1">
    <source>
        <dbReference type="SAM" id="Phobius"/>
    </source>
</evidence>
<keyword evidence="1" id="KW-0472">Membrane</keyword>
<reference evidence="3 4" key="1">
    <citation type="journal article" date="2016" name="Nat. Commun.">
        <title>Thousands of microbial genomes shed light on interconnected biogeochemical processes in an aquifer system.</title>
        <authorList>
            <person name="Anantharaman K."/>
            <person name="Brown C.T."/>
            <person name="Hug L.A."/>
            <person name="Sharon I."/>
            <person name="Castelle C.J."/>
            <person name="Probst A.J."/>
            <person name="Thomas B.C."/>
            <person name="Singh A."/>
            <person name="Wilkins M.J."/>
            <person name="Karaoz U."/>
            <person name="Brodie E.L."/>
            <person name="Williams K.H."/>
            <person name="Hubbard S.S."/>
            <person name="Banfield J.F."/>
        </authorList>
    </citation>
    <scope>NUCLEOTIDE SEQUENCE [LARGE SCALE GENOMIC DNA]</scope>
</reference>
<feature type="domain" description="DUF2231" evidence="2">
    <location>
        <begin position="2"/>
        <end position="125"/>
    </location>
</feature>
<gene>
    <name evidence="3" type="ORF">A3E32_03155</name>
</gene>
<evidence type="ECO:0000313" key="4">
    <source>
        <dbReference type="Proteomes" id="UP000178530"/>
    </source>
</evidence>
<feature type="transmembrane region" description="Helical" evidence="1">
    <location>
        <begin position="6"/>
        <end position="25"/>
    </location>
</feature>
<dbReference type="Pfam" id="PF09990">
    <property type="entry name" value="DUF2231"/>
    <property type="match status" value="1"/>
</dbReference>
<evidence type="ECO:0000313" key="3">
    <source>
        <dbReference type="EMBL" id="OHA97693.1"/>
    </source>
</evidence>
<organism evidence="3 4">
    <name type="scientific">Candidatus Zambryskibacteria bacterium RIFCSPHIGHO2_12_FULL_38_37</name>
    <dbReference type="NCBI Taxonomy" id="1802751"/>
    <lineage>
        <taxon>Bacteria</taxon>
        <taxon>Candidatus Zambryskiibacteriota</taxon>
    </lineage>
</organism>
<sequence length="141" mass="15732">MNLHPALVHFPIALLTLYAVCELVWSQKLSENISWFWWKFGLLFFGVLSSIPTILTGILARDLIGNSELINLHKNFAFSTIAVFSIILILYFKRLLINSTSIRLYALLGLALITITGALGGAVAFGPDVDPLVSFIYHTFF</sequence>
<keyword evidence="1" id="KW-1133">Transmembrane helix</keyword>
<name>A0A1G2TKH2_9BACT</name>
<feature type="transmembrane region" description="Helical" evidence="1">
    <location>
        <begin position="72"/>
        <end position="92"/>
    </location>
</feature>
<accession>A0A1G2TKH2</accession>
<protein>
    <recommendedName>
        <fullName evidence="2">DUF2231 domain-containing protein</fullName>
    </recommendedName>
</protein>